<evidence type="ECO:0000313" key="1">
    <source>
        <dbReference type="EMBL" id="MPN30199.1"/>
    </source>
</evidence>
<dbReference type="AlphaFoldDB" id="A0A645GWQ4"/>
<gene>
    <name evidence="1" type="ORF">SDC9_177662</name>
</gene>
<name>A0A645GWQ4_9ZZZZ</name>
<comment type="caution">
    <text evidence="1">The sequence shown here is derived from an EMBL/GenBank/DDBJ whole genome shotgun (WGS) entry which is preliminary data.</text>
</comment>
<reference evidence="1" key="1">
    <citation type="submission" date="2019-08" db="EMBL/GenBank/DDBJ databases">
        <authorList>
            <person name="Kucharzyk K."/>
            <person name="Murdoch R.W."/>
            <person name="Higgins S."/>
            <person name="Loffler F."/>
        </authorList>
    </citation>
    <scope>NUCLEOTIDE SEQUENCE</scope>
</reference>
<organism evidence="1">
    <name type="scientific">bioreactor metagenome</name>
    <dbReference type="NCBI Taxonomy" id="1076179"/>
    <lineage>
        <taxon>unclassified sequences</taxon>
        <taxon>metagenomes</taxon>
        <taxon>ecological metagenomes</taxon>
    </lineage>
</organism>
<dbReference type="EMBL" id="VSSQ01081237">
    <property type="protein sequence ID" value="MPN30199.1"/>
    <property type="molecule type" value="Genomic_DNA"/>
</dbReference>
<proteinExistence type="predicted"/>
<sequence>MTDYYFLRRNTLILHALYDKNNGVRAGIGHLRRMLHCIKEGKNNEYRYTRWAVNDFLKGPEFIESAKQAEVFEMINDPDETVPSADRKKKRSIQKIFRNASPAELLSLSLESARLVIGWNRLAKRYRKSVDFLSSMEYWDKGD</sequence>
<protein>
    <submittedName>
        <fullName evidence="1">Uncharacterized protein</fullName>
    </submittedName>
</protein>
<accession>A0A645GWQ4</accession>